<feature type="coiled-coil region" evidence="1">
    <location>
        <begin position="18"/>
        <end position="45"/>
    </location>
</feature>
<dbReference type="AlphaFoldDB" id="A0ABD0RFN8"/>
<keyword evidence="1" id="KW-0175">Coiled coil</keyword>
<feature type="non-terminal residue" evidence="2">
    <location>
        <position position="1"/>
    </location>
</feature>
<dbReference type="Proteomes" id="UP001529510">
    <property type="component" value="Unassembled WGS sequence"/>
</dbReference>
<evidence type="ECO:0000313" key="2">
    <source>
        <dbReference type="EMBL" id="KAL0196325.1"/>
    </source>
</evidence>
<accession>A0ABD0RFN8</accession>
<dbReference type="EMBL" id="JAMKFB020000004">
    <property type="protein sequence ID" value="KAL0196325.1"/>
    <property type="molecule type" value="Genomic_DNA"/>
</dbReference>
<gene>
    <name evidence="2" type="ORF">M9458_009897</name>
</gene>
<sequence>CKDLEQDLGTLKTQLGEKQKVQAENDTLRVQMESLQAAVKLEQKKTQDE</sequence>
<organism evidence="2 3">
    <name type="scientific">Cirrhinus mrigala</name>
    <name type="common">Mrigala</name>
    <dbReference type="NCBI Taxonomy" id="683832"/>
    <lineage>
        <taxon>Eukaryota</taxon>
        <taxon>Metazoa</taxon>
        <taxon>Chordata</taxon>
        <taxon>Craniata</taxon>
        <taxon>Vertebrata</taxon>
        <taxon>Euteleostomi</taxon>
        <taxon>Actinopterygii</taxon>
        <taxon>Neopterygii</taxon>
        <taxon>Teleostei</taxon>
        <taxon>Ostariophysi</taxon>
        <taxon>Cypriniformes</taxon>
        <taxon>Cyprinidae</taxon>
        <taxon>Labeoninae</taxon>
        <taxon>Labeonini</taxon>
        <taxon>Cirrhinus</taxon>
    </lineage>
</organism>
<proteinExistence type="predicted"/>
<name>A0ABD0RFN8_CIRMR</name>
<evidence type="ECO:0000256" key="1">
    <source>
        <dbReference type="SAM" id="Coils"/>
    </source>
</evidence>
<keyword evidence="3" id="KW-1185">Reference proteome</keyword>
<comment type="caution">
    <text evidence="2">The sequence shown here is derived from an EMBL/GenBank/DDBJ whole genome shotgun (WGS) entry which is preliminary data.</text>
</comment>
<feature type="non-terminal residue" evidence="2">
    <location>
        <position position="49"/>
    </location>
</feature>
<evidence type="ECO:0000313" key="3">
    <source>
        <dbReference type="Proteomes" id="UP001529510"/>
    </source>
</evidence>
<reference evidence="2 3" key="1">
    <citation type="submission" date="2024-05" db="EMBL/GenBank/DDBJ databases">
        <title>Genome sequencing and assembly of Indian major carp, Cirrhinus mrigala (Hamilton, 1822).</title>
        <authorList>
            <person name="Mohindra V."/>
            <person name="Chowdhury L.M."/>
            <person name="Lal K."/>
            <person name="Jena J.K."/>
        </authorList>
    </citation>
    <scope>NUCLEOTIDE SEQUENCE [LARGE SCALE GENOMIC DNA]</scope>
    <source>
        <strain evidence="2">CM1030</strain>
        <tissue evidence="2">Blood</tissue>
    </source>
</reference>
<protein>
    <submittedName>
        <fullName evidence="2">Uncharacterized protein</fullName>
    </submittedName>
</protein>